<dbReference type="EMBL" id="AHMY02000036">
    <property type="protein sequence ID" value="EKO16002.1"/>
    <property type="molecule type" value="Genomic_DNA"/>
</dbReference>
<dbReference type="PROSITE" id="PS00073">
    <property type="entry name" value="ACYL_COA_DH_2"/>
    <property type="match status" value="1"/>
</dbReference>
<keyword evidence="5" id="KW-0560">Oxidoreductase</keyword>
<dbReference type="GO" id="GO:0003995">
    <property type="term" value="F:acyl-CoA dehydrogenase activity"/>
    <property type="evidence" value="ECO:0007669"/>
    <property type="project" value="InterPro"/>
</dbReference>
<dbReference type="Pfam" id="PF00441">
    <property type="entry name" value="Acyl-CoA_dh_1"/>
    <property type="match status" value="1"/>
</dbReference>
<organism evidence="9 10">
    <name type="scientific">Leptospira kirschneri str. H1</name>
    <dbReference type="NCBI Taxonomy" id="1049966"/>
    <lineage>
        <taxon>Bacteria</taxon>
        <taxon>Pseudomonadati</taxon>
        <taxon>Spirochaetota</taxon>
        <taxon>Spirochaetia</taxon>
        <taxon>Leptospirales</taxon>
        <taxon>Leptospiraceae</taxon>
        <taxon>Leptospira</taxon>
    </lineage>
</organism>
<evidence type="ECO:0000313" key="9">
    <source>
        <dbReference type="EMBL" id="EKO16002.1"/>
    </source>
</evidence>
<comment type="cofactor">
    <cofactor evidence="1 5">
        <name>FAD</name>
        <dbReference type="ChEBI" id="CHEBI:57692"/>
    </cofactor>
</comment>
<comment type="similarity">
    <text evidence="2 5">Belongs to the acyl-CoA dehydrogenase family.</text>
</comment>
<dbReference type="InterPro" id="IPR052166">
    <property type="entry name" value="Diverse_Acyl-CoA_DH"/>
</dbReference>
<dbReference type="Pfam" id="PF02770">
    <property type="entry name" value="Acyl-CoA_dh_M"/>
    <property type="match status" value="1"/>
</dbReference>
<reference evidence="9 10" key="1">
    <citation type="submission" date="2012-10" db="EMBL/GenBank/DDBJ databases">
        <authorList>
            <person name="Harkins D.M."/>
            <person name="Durkin A.S."/>
            <person name="Brinkac L.M."/>
            <person name="Selengut J.D."/>
            <person name="Sanka R."/>
            <person name="DePew J."/>
            <person name="Purushe J."/>
            <person name="Peacock S.J."/>
            <person name="Thaipadungpanit J."/>
            <person name="Wuthiekanun V.W."/>
            <person name="Day N.P."/>
            <person name="Vinetz J.M."/>
            <person name="Sutton G.G."/>
            <person name="Nelson W.C."/>
            <person name="Fouts D.E."/>
        </authorList>
    </citation>
    <scope>NUCLEOTIDE SEQUENCE [LARGE SCALE GENOMIC DNA]</scope>
    <source>
        <strain evidence="9 10">H1</strain>
    </source>
</reference>
<accession>A0A0E2B583</accession>
<evidence type="ECO:0000259" key="6">
    <source>
        <dbReference type="Pfam" id="PF00441"/>
    </source>
</evidence>
<dbReference type="InterPro" id="IPR036250">
    <property type="entry name" value="AcylCo_DH-like_C"/>
</dbReference>
<dbReference type="Gene3D" id="2.40.110.10">
    <property type="entry name" value="Butyryl-CoA Dehydrogenase, subunit A, domain 2"/>
    <property type="match status" value="1"/>
</dbReference>
<dbReference type="PANTHER" id="PTHR42803:SF1">
    <property type="entry name" value="BROAD-SPECIFICITY LINEAR ACYL-COA DEHYDROGENASE FADE5"/>
    <property type="match status" value="1"/>
</dbReference>
<gene>
    <name evidence="9" type="ORF">LEP1GSC081_4171</name>
</gene>
<dbReference type="InterPro" id="IPR009100">
    <property type="entry name" value="AcylCoA_DH/oxidase_NM_dom_sf"/>
</dbReference>
<evidence type="ECO:0000256" key="5">
    <source>
        <dbReference type="RuleBase" id="RU362125"/>
    </source>
</evidence>
<evidence type="ECO:0000256" key="3">
    <source>
        <dbReference type="ARBA" id="ARBA00022630"/>
    </source>
</evidence>
<evidence type="ECO:0000256" key="1">
    <source>
        <dbReference type="ARBA" id="ARBA00001974"/>
    </source>
</evidence>
<dbReference type="InterPro" id="IPR013786">
    <property type="entry name" value="AcylCoA_DH/ox_N"/>
</dbReference>
<dbReference type="SUPFAM" id="SSF56645">
    <property type="entry name" value="Acyl-CoA dehydrogenase NM domain-like"/>
    <property type="match status" value="1"/>
</dbReference>
<dbReference type="InterPro" id="IPR037069">
    <property type="entry name" value="AcylCoA_DH/ox_N_sf"/>
</dbReference>
<keyword evidence="3 5" id="KW-0285">Flavoprotein</keyword>
<evidence type="ECO:0000256" key="2">
    <source>
        <dbReference type="ARBA" id="ARBA00009347"/>
    </source>
</evidence>
<feature type="domain" description="Acyl-CoA dehydrogenase/oxidase N-terminal" evidence="8">
    <location>
        <begin position="53"/>
        <end position="170"/>
    </location>
</feature>
<dbReference type="Gene3D" id="1.20.140.10">
    <property type="entry name" value="Butyryl-CoA Dehydrogenase, subunit A, domain 3"/>
    <property type="match status" value="1"/>
</dbReference>
<dbReference type="InterPro" id="IPR046373">
    <property type="entry name" value="Acyl-CoA_Oxase/DH_mid-dom_sf"/>
</dbReference>
<dbReference type="InterPro" id="IPR006089">
    <property type="entry name" value="Acyl-CoA_DH_CS"/>
</dbReference>
<dbReference type="InterPro" id="IPR034188">
    <property type="entry name" value="FadE5-like"/>
</dbReference>
<dbReference type="InterPro" id="IPR006091">
    <property type="entry name" value="Acyl-CoA_Oxase/DH_mid-dom"/>
</dbReference>
<name>A0A0E2B583_9LEPT</name>
<dbReference type="Pfam" id="PF02771">
    <property type="entry name" value="Acyl-CoA_dh_N"/>
    <property type="match status" value="1"/>
</dbReference>
<evidence type="ECO:0000256" key="4">
    <source>
        <dbReference type="ARBA" id="ARBA00022827"/>
    </source>
</evidence>
<proteinExistence type="inferred from homology"/>
<evidence type="ECO:0000259" key="7">
    <source>
        <dbReference type="Pfam" id="PF02770"/>
    </source>
</evidence>
<evidence type="ECO:0000259" key="8">
    <source>
        <dbReference type="Pfam" id="PF02771"/>
    </source>
</evidence>
<dbReference type="InterPro" id="IPR009075">
    <property type="entry name" value="AcylCo_DH/oxidase_C"/>
</dbReference>
<dbReference type="Proteomes" id="UP000006253">
    <property type="component" value="Unassembled WGS sequence"/>
</dbReference>
<dbReference type="Gene3D" id="1.10.540.10">
    <property type="entry name" value="Acyl-CoA dehydrogenase/oxidase, N-terminal domain"/>
    <property type="match status" value="1"/>
</dbReference>
<evidence type="ECO:0000313" key="10">
    <source>
        <dbReference type="Proteomes" id="UP000006253"/>
    </source>
</evidence>
<protein>
    <submittedName>
        <fullName evidence="9">Acyl-CoA dehydrogenase, C-terminal domain protein</fullName>
    </submittedName>
</protein>
<dbReference type="SUPFAM" id="SSF47203">
    <property type="entry name" value="Acyl-CoA dehydrogenase C-terminal domain-like"/>
    <property type="match status" value="1"/>
</dbReference>
<dbReference type="RefSeq" id="WP_004765309.1">
    <property type="nucleotide sequence ID" value="NZ_AHMY02000036.1"/>
</dbReference>
<feature type="domain" description="Acyl-CoA dehydrogenase/oxidase C-terminal" evidence="6">
    <location>
        <begin position="287"/>
        <end position="452"/>
    </location>
</feature>
<dbReference type="GO" id="GO:0050660">
    <property type="term" value="F:flavin adenine dinucleotide binding"/>
    <property type="evidence" value="ECO:0007669"/>
    <property type="project" value="InterPro"/>
</dbReference>
<dbReference type="CDD" id="cd01153">
    <property type="entry name" value="ACAD_fadE5"/>
    <property type="match status" value="1"/>
</dbReference>
<dbReference type="AlphaFoldDB" id="A0A0E2B583"/>
<feature type="domain" description="Acyl-CoA oxidase/dehydrogenase middle" evidence="7">
    <location>
        <begin position="174"/>
        <end position="272"/>
    </location>
</feature>
<dbReference type="PANTHER" id="PTHR42803">
    <property type="entry name" value="ACYL-COA DEHYDROGENASE"/>
    <property type="match status" value="1"/>
</dbReference>
<sequence length="571" mass="63859">MIQNNYFSDNQDIQDHFINILPWTEIILDYENDFSGVAEGGPSNPSEAKEYYKTVLETVGDLAGNILSPHVADLDREGLKFKDGKVEFPPKMLELVSKVVEAGVQAYGFSRTYGGLGIPWTVKSFISEIFYRVDASLAIAIGCVNLAEILERHATEEMKNDWIPILANGKFVCAMGLTEPDHGSDLSNLRTKATKDKNGNWRLNGTKRFITHGCGFGDLPAVLLTLARSGEVNSGARGLSFFLVQSTDVQIAGIENKLGLHCSPTCEVVFENSPGLLIGEEGYGLIKYTMGMLNGARMGIAQQSTGLATAAYYEALKYAKERIQFGRTLIEIPAVKKILDRIERETYAMRCLTLEGSRVMDRYYWRAIRLEKQGATEKEIKNDTVVRYWEKIANILTPISKFYCSESCLKTVSDALQIHGGSGYTEDYDISRIYRDARIVTIYDGTSQIQINACIGGITSGLTHTFGEYVSELISRSDSSLTHKLFNGFQELVKLYKELPEKEMKDTYAEEIVLTCSRLLAGILFELSCKRLPEEKKSIRLKHVKDYHIDTLSVLEGNLAKLKEVNKIKIL</sequence>
<keyword evidence="4 5" id="KW-0274">FAD</keyword>
<comment type="caution">
    <text evidence="9">The sequence shown here is derived from an EMBL/GenBank/DDBJ whole genome shotgun (WGS) entry which is preliminary data.</text>
</comment>